<proteinExistence type="inferred from homology"/>
<evidence type="ECO:0000313" key="14">
    <source>
        <dbReference type="EMBL" id="BDV41269.1"/>
    </source>
</evidence>
<evidence type="ECO:0000256" key="13">
    <source>
        <dbReference type="SAM" id="SignalP"/>
    </source>
</evidence>
<dbReference type="EMBL" id="AP027151">
    <property type="protein sequence ID" value="BDV41269.1"/>
    <property type="molecule type" value="Genomic_DNA"/>
</dbReference>
<protein>
    <recommendedName>
        <fullName evidence="4">Outer-membrane lipoprotein LolB</fullName>
    </recommendedName>
</protein>
<accession>A0ABN6VMA8</accession>
<keyword evidence="9" id="KW-0564">Palmitate</keyword>
<name>A0ABN6VMA8_9BACT</name>
<dbReference type="PROSITE" id="PS51257">
    <property type="entry name" value="PROKAR_LIPOPROTEIN"/>
    <property type="match status" value="1"/>
</dbReference>
<evidence type="ECO:0000256" key="2">
    <source>
        <dbReference type="ARBA" id="ARBA00009696"/>
    </source>
</evidence>
<reference evidence="14 15" key="1">
    <citation type="submission" date="2022-12" db="EMBL/GenBank/DDBJ databases">
        <title>Polyphasic characterization of Geotalea uranireducens NIT-SL11 newly isolated from a complex of sewage sludge and microbially reduced graphene oxide.</title>
        <authorList>
            <person name="Xie L."/>
            <person name="Yoshida N."/>
            <person name="Meng L."/>
        </authorList>
    </citation>
    <scope>NUCLEOTIDE SEQUENCE [LARGE SCALE GENOMIC DNA]</scope>
    <source>
        <strain evidence="14 15">NIT-SL11</strain>
    </source>
</reference>
<evidence type="ECO:0000256" key="11">
    <source>
        <dbReference type="ARBA" id="ARBA00023237"/>
    </source>
</evidence>
<dbReference type="InterPro" id="IPR029046">
    <property type="entry name" value="LolA/LolB/LppX"/>
</dbReference>
<dbReference type="Gene3D" id="2.50.20.10">
    <property type="entry name" value="Lipoprotein localisation LolA/LolB/LppX"/>
    <property type="match status" value="1"/>
</dbReference>
<keyword evidence="11" id="KW-0998">Cell outer membrane</keyword>
<evidence type="ECO:0000256" key="5">
    <source>
        <dbReference type="ARBA" id="ARBA00022448"/>
    </source>
</evidence>
<dbReference type="RefSeq" id="WP_282001243.1">
    <property type="nucleotide sequence ID" value="NZ_AP027151.1"/>
</dbReference>
<comment type="subcellular location">
    <subcellularLocation>
        <location evidence="1">Cell outer membrane</location>
    </subcellularLocation>
</comment>
<evidence type="ECO:0000256" key="6">
    <source>
        <dbReference type="ARBA" id="ARBA00022729"/>
    </source>
</evidence>
<evidence type="ECO:0000256" key="12">
    <source>
        <dbReference type="ARBA" id="ARBA00023288"/>
    </source>
</evidence>
<keyword evidence="5" id="KW-0813">Transport</keyword>
<keyword evidence="12 14" id="KW-0449">Lipoprotein</keyword>
<feature type="signal peptide" evidence="13">
    <location>
        <begin position="1"/>
        <end position="24"/>
    </location>
</feature>
<evidence type="ECO:0000313" key="15">
    <source>
        <dbReference type="Proteomes" id="UP001317705"/>
    </source>
</evidence>
<evidence type="ECO:0000256" key="8">
    <source>
        <dbReference type="ARBA" id="ARBA00023136"/>
    </source>
</evidence>
<feature type="chain" id="PRO_5047121491" description="Outer-membrane lipoprotein LolB" evidence="13">
    <location>
        <begin position="25"/>
        <end position="234"/>
    </location>
</feature>
<dbReference type="InterPro" id="IPR004565">
    <property type="entry name" value="OM_lipoprot_LolB"/>
</dbReference>
<evidence type="ECO:0000256" key="1">
    <source>
        <dbReference type="ARBA" id="ARBA00004442"/>
    </source>
</evidence>
<dbReference type="Pfam" id="PF03550">
    <property type="entry name" value="LolB"/>
    <property type="match status" value="1"/>
</dbReference>
<keyword evidence="7" id="KW-0653">Protein transport</keyword>
<comment type="subunit">
    <text evidence="3">Monomer.</text>
</comment>
<keyword evidence="15" id="KW-1185">Reference proteome</keyword>
<evidence type="ECO:0000256" key="4">
    <source>
        <dbReference type="ARBA" id="ARBA00016202"/>
    </source>
</evidence>
<evidence type="ECO:0000256" key="9">
    <source>
        <dbReference type="ARBA" id="ARBA00023139"/>
    </source>
</evidence>
<dbReference type="InterPro" id="IPR006530">
    <property type="entry name" value="YD"/>
</dbReference>
<evidence type="ECO:0000256" key="10">
    <source>
        <dbReference type="ARBA" id="ARBA00023186"/>
    </source>
</evidence>
<evidence type="ECO:0000256" key="7">
    <source>
        <dbReference type="ARBA" id="ARBA00022927"/>
    </source>
</evidence>
<keyword evidence="10" id="KW-0143">Chaperone</keyword>
<sequence>MKHTMIRLMRAALVLLACTLTACATLPHPRPAFTPGATVTTLAATVSVSVRTPDGSTGGNGYLIYRQPDRFHLVMLTPFGTTAMEFFATDDRVTLMLPGKNVAYVGSFADLPAKGGMQGWKMMRQVVDGTPLLVPAERNRTEQVETGGRLTTLTYDGDGLLTRKQAADGEVSYRDYQSIDGVPFPAEIEFSDRQGVRVKMSFEDPDINKPVDDAALTPNLEGMTLLPLAAIKGM</sequence>
<organism evidence="14 15">
    <name type="scientific">Geotalea uraniireducens</name>
    <dbReference type="NCBI Taxonomy" id="351604"/>
    <lineage>
        <taxon>Bacteria</taxon>
        <taxon>Pseudomonadati</taxon>
        <taxon>Thermodesulfobacteriota</taxon>
        <taxon>Desulfuromonadia</taxon>
        <taxon>Geobacterales</taxon>
        <taxon>Geobacteraceae</taxon>
        <taxon>Geotalea</taxon>
    </lineage>
</organism>
<evidence type="ECO:0000256" key="3">
    <source>
        <dbReference type="ARBA" id="ARBA00011245"/>
    </source>
</evidence>
<dbReference type="Proteomes" id="UP001317705">
    <property type="component" value="Chromosome"/>
</dbReference>
<keyword evidence="6 13" id="KW-0732">Signal</keyword>
<gene>
    <name evidence="14" type="ORF">GURASL_01920</name>
</gene>
<dbReference type="NCBIfam" id="TIGR01643">
    <property type="entry name" value="YD_repeat_2x"/>
    <property type="match status" value="1"/>
</dbReference>
<comment type="similarity">
    <text evidence="2">Belongs to the LolB family.</text>
</comment>
<dbReference type="SUPFAM" id="SSF89392">
    <property type="entry name" value="Prokaryotic lipoproteins and lipoprotein localization factors"/>
    <property type="match status" value="1"/>
</dbReference>
<keyword evidence="8" id="KW-0472">Membrane</keyword>